<gene>
    <name evidence="7" type="ORF">RB614_40640</name>
</gene>
<dbReference type="Pfam" id="PF01019">
    <property type="entry name" value="G_glu_transpept"/>
    <property type="match status" value="1"/>
</dbReference>
<dbReference type="Gene3D" id="1.10.246.130">
    <property type="match status" value="1"/>
</dbReference>
<keyword evidence="2 7" id="KW-0808">Transferase</keyword>
<dbReference type="InterPro" id="IPR043138">
    <property type="entry name" value="GGT_lsub"/>
</dbReference>
<dbReference type="EMBL" id="JAVHUY010000063">
    <property type="protein sequence ID" value="MDQ7910819.1"/>
    <property type="molecule type" value="Genomic_DNA"/>
</dbReference>
<comment type="similarity">
    <text evidence="1">Belongs to the gamma-glutamyltransferase family.</text>
</comment>
<evidence type="ECO:0000256" key="1">
    <source>
        <dbReference type="ARBA" id="ARBA00009381"/>
    </source>
</evidence>
<evidence type="ECO:0000256" key="6">
    <source>
        <dbReference type="SAM" id="SignalP"/>
    </source>
</evidence>
<proteinExistence type="inferred from homology"/>
<dbReference type="SUPFAM" id="SSF56235">
    <property type="entry name" value="N-terminal nucleophile aminohydrolases (Ntn hydrolases)"/>
    <property type="match status" value="1"/>
</dbReference>
<dbReference type="PANTHER" id="PTHR43199">
    <property type="entry name" value="GLUTATHIONE HYDROLASE"/>
    <property type="match status" value="1"/>
</dbReference>
<keyword evidence="3" id="KW-0378">Hydrolase</keyword>
<feature type="compositionally biased region" description="Polar residues" evidence="5">
    <location>
        <begin position="462"/>
        <end position="472"/>
    </location>
</feature>
<dbReference type="PANTHER" id="PTHR43199:SF1">
    <property type="entry name" value="GLUTATHIONE HYDROLASE PROENZYME"/>
    <property type="match status" value="1"/>
</dbReference>
<feature type="chain" id="PRO_5047454136" evidence="6">
    <location>
        <begin position="22"/>
        <end position="613"/>
    </location>
</feature>
<keyword evidence="7" id="KW-0012">Acyltransferase</keyword>
<keyword evidence="6" id="KW-0732">Signal</keyword>
<dbReference type="RefSeq" id="WP_308718061.1">
    <property type="nucleotide sequence ID" value="NZ_JAVHUY010000063.1"/>
</dbReference>
<accession>A0ABU0ZUV3</accession>
<organism evidence="7 8">
    <name type="scientific">Phytohabitans maris</name>
    <dbReference type="NCBI Taxonomy" id="3071409"/>
    <lineage>
        <taxon>Bacteria</taxon>
        <taxon>Bacillati</taxon>
        <taxon>Actinomycetota</taxon>
        <taxon>Actinomycetes</taxon>
        <taxon>Micromonosporales</taxon>
        <taxon>Micromonosporaceae</taxon>
    </lineage>
</organism>
<name>A0ABU0ZUV3_9ACTN</name>
<dbReference type="PRINTS" id="PR01210">
    <property type="entry name" value="GGTRANSPTASE"/>
</dbReference>
<evidence type="ECO:0000313" key="8">
    <source>
        <dbReference type="Proteomes" id="UP001230908"/>
    </source>
</evidence>
<evidence type="ECO:0000256" key="5">
    <source>
        <dbReference type="SAM" id="MobiDB-lite"/>
    </source>
</evidence>
<dbReference type="InterPro" id="IPR051792">
    <property type="entry name" value="GGT_bact"/>
</dbReference>
<dbReference type="Proteomes" id="UP001230908">
    <property type="component" value="Unassembled WGS sequence"/>
</dbReference>
<dbReference type="Gene3D" id="3.60.20.40">
    <property type="match status" value="1"/>
</dbReference>
<evidence type="ECO:0000313" key="7">
    <source>
        <dbReference type="EMBL" id="MDQ7910819.1"/>
    </source>
</evidence>
<dbReference type="GO" id="GO:0103068">
    <property type="term" value="F:leukotriene C4 gamma-glutamyl transferase activity"/>
    <property type="evidence" value="ECO:0007669"/>
    <property type="project" value="UniProtKB-EC"/>
</dbReference>
<reference evidence="7 8" key="1">
    <citation type="submission" date="2023-08" db="EMBL/GenBank/DDBJ databases">
        <title>Phytohabitans sansha sp. nov., isolated from marine sediment.</title>
        <authorList>
            <person name="Zhao Y."/>
            <person name="Yi K."/>
        </authorList>
    </citation>
    <scope>NUCLEOTIDE SEQUENCE [LARGE SCALE GENOMIC DNA]</scope>
    <source>
        <strain evidence="7 8">ZYX-F-186</strain>
    </source>
</reference>
<protein>
    <submittedName>
        <fullName evidence="7">Gamma-glutamyltransferase</fullName>
        <ecNumber evidence="7">2.3.2.2</ecNumber>
    </submittedName>
</protein>
<evidence type="ECO:0000256" key="3">
    <source>
        <dbReference type="ARBA" id="ARBA00022801"/>
    </source>
</evidence>
<evidence type="ECO:0000256" key="4">
    <source>
        <dbReference type="ARBA" id="ARBA00023145"/>
    </source>
</evidence>
<comment type="caution">
    <text evidence="7">The sequence shown here is derived from an EMBL/GenBank/DDBJ whole genome shotgun (WGS) entry which is preliminary data.</text>
</comment>
<sequence length="613" mass="63375">MVGRGRRLAAAAVVVMSGSLAGVGPAAAPATADAARSRACEHRSNEDRTAPARGRRLMVAAAHPLAAAAGCRVLAGGGMAADAAIAVQMVLAVVEPQSSGLGGGTLITYYDRRSGRVEFYDGLAAAPAAVTEGLRTPTAAEMESLGVDSFGAAATYSGRAVGVPGTVAVLDQIHQRRGHAPWSGLFDAAVDLAENGFAMPRYLHDTMSAPAGGVPRCDYPDLAARYCRDGAPIPVGETVRNTDLAAVLREVRDGGAAAFYDPAGRVAPAIVERAARGPFKLAADESGPAVIPSLMTVADLGGYRAVGREPLCRWVLDRQVCTAAPPSFGGLSVLQQLGLLERADVAAMAPDSLLRTHYSIEASRLAQFDRRQYVGDPDFDPVPVAGLLAGEYLDSRFALLSPTTAVREVAPGRPGGDEGTTSNVSIVDRAGNALSMTTTINSSFGAQIEARGIALNNVQENFTRPDSISPGQRVNGMEPGKRPRTSIAPTVVLDHAGRLDLVVGAAGGSAIPDYITQATLGVLVDGLDPQTAINQGHWSGQEIASDCGGVIGPRSELEEGTAAAGLLDRLRELRHPCARVVELRSGLTAVDVDGRGLLYGAADPRRDGAAVGY</sequence>
<evidence type="ECO:0000256" key="2">
    <source>
        <dbReference type="ARBA" id="ARBA00022679"/>
    </source>
</evidence>
<feature type="region of interest" description="Disordered" evidence="5">
    <location>
        <begin position="462"/>
        <end position="483"/>
    </location>
</feature>
<dbReference type="EC" id="2.3.2.2" evidence="7"/>
<feature type="signal peptide" evidence="6">
    <location>
        <begin position="1"/>
        <end position="21"/>
    </location>
</feature>
<dbReference type="InterPro" id="IPR029055">
    <property type="entry name" value="Ntn_hydrolases_N"/>
</dbReference>
<keyword evidence="4" id="KW-0865">Zymogen</keyword>
<dbReference type="InterPro" id="IPR043137">
    <property type="entry name" value="GGT_ssub_C"/>
</dbReference>
<keyword evidence="8" id="KW-1185">Reference proteome</keyword>